<dbReference type="EMBL" id="AP018005">
    <property type="protein sequence ID" value="BBB14985.1"/>
    <property type="molecule type" value="Genomic_DNA"/>
</dbReference>
<reference evidence="1 2" key="1">
    <citation type="submission" date="2017-03" db="EMBL/GenBank/DDBJ databases">
        <title>The genome sequence of Candidatus Rickettsiella viridis.</title>
        <authorList>
            <person name="Nikoh N."/>
            <person name="Tsuchida T."/>
            <person name="Yamaguchi K."/>
            <person name="Maeda T."/>
            <person name="Shigenobu S."/>
            <person name="Fukatsu T."/>
        </authorList>
    </citation>
    <scope>NUCLEOTIDE SEQUENCE [LARGE SCALE GENOMIC DNA]</scope>
    <source>
        <strain evidence="1 2">Ap-RA04</strain>
    </source>
</reference>
<dbReference type="AlphaFoldDB" id="A0A2Z5UV98"/>
<accession>A0A2Z5UV98</accession>
<dbReference type="Proteomes" id="UP000282483">
    <property type="component" value="Chromosome"/>
</dbReference>
<organism evidence="1 2">
    <name type="scientific">Candidatus Rickettsiella viridis</name>
    <dbReference type="NCBI Taxonomy" id="676208"/>
    <lineage>
        <taxon>Bacteria</taxon>
        <taxon>Pseudomonadati</taxon>
        <taxon>Pseudomonadota</taxon>
        <taxon>Gammaproteobacteria</taxon>
        <taxon>Legionellales</taxon>
        <taxon>Coxiellaceae</taxon>
        <taxon>Rickettsiella</taxon>
    </lineage>
</organism>
<name>A0A2Z5UV98_9COXI</name>
<proteinExistence type="predicted"/>
<keyword evidence="2" id="KW-1185">Reference proteome</keyword>
<evidence type="ECO:0000313" key="2">
    <source>
        <dbReference type="Proteomes" id="UP000282483"/>
    </source>
</evidence>
<sequence>MLLPALRNPASLGSRPCAPAPGVRKEKALLFLLLHGQTVAYCAKGGLSLSS</sequence>
<dbReference type="KEGG" id="rvi:RVIR1_04750"/>
<gene>
    <name evidence="1" type="ORF">RVIR1_04750</name>
</gene>
<protein>
    <submittedName>
        <fullName evidence="1">Uncharacterized protein</fullName>
    </submittedName>
</protein>
<evidence type="ECO:0000313" key="1">
    <source>
        <dbReference type="EMBL" id="BBB14985.1"/>
    </source>
</evidence>